<protein>
    <recommendedName>
        <fullName evidence="10">6-phosphogluconate dehydrogenase, decarboxylating</fullName>
        <ecNumber evidence="10">1.1.1.44</ecNumber>
    </recommendedName>
</protein>
<evidence type="ECO:0000256" key="9">
    <source>
        <dbReference type="ARBA" id="ARBA00048640"/>
    </source>
</evidence>
<dbReference type="FunFam" id="1.10.1040.10:FF:000002">
    <property type="entry name" value="6-phosphogluconate dehydrogenase, decarboxylating"/>
    <property type="match status" value="1"/>
</dbReference>
<dbReference type="SUPFAM" id="SSF160443">
    <property type="entry name" value="SMR domain-like"/>
    <property type="match status" value="1"/>
</dbReference>
<dbReference type="CDD" id="cd14279">
    <property type="entry name" value="CUE"/>
    <property type="match status" value="1"/>
</dbReference>
<dbReference type="Gene3D" id="3.40.50.720">
    <property type="entry name" value="NAD(P)-binding Rossmann-like Domain"/>
    <property type="match status" value="1"/>
</dbReference>
<keyword evidence="8 10" id="KW-0570">Pentose shunt</keyword>
<dbReference type="Gene3D" id="3.30.1370.110">
    <property type="match status" value="1"/>
</dbReference>
<evidence type="ECO:0000256" key="2">
    <source>
        <dbReference type="ARBA" id="ARBA00004874"/>
    </source>
</evidence>
<feature type="domain" description="Smr" evidence="11">
    <location>
        <begin position="880"/>
        <end position="966"/>
    </location>
</feature>
<reference evidence="14" key="1">
    <citation type="journal article" date="2015" name="Genome Announc.">
        <title>Draft whole-genome sequence of the biocontrol agent Trichoderma harzianum T6776.</title>
        <authorList>
            <person name="Baroncelli R."/>
            <person name="Piaggeschi G."/>
            <person name="Fiorini L."/>
            <person name="Bertolini E."/>
            <person name="Zapparata A."/>
            <person name="Pe M.E."/>
            <person name="Sarrocco S."/>
            <person name="Vannacci G."/>
        </authorList>
    </citation>
    <scope>NUCLEOTIDE SEQUENCE [LARGE SCALE GENOMIC DNA]</scope>
    <source>
        <strain evidence="14">T6776</strain>
    </source>
</reference>
<comment type="catalytic activity">
    <reaction evidence="9 10">
        <text>6-phospho-D-gluconate + NADP(+) = D-ribulose 5-phosphate + CO2 + NADPH</text>
        <dbReference type="Rhea" id="RHEA:10116"/>
        <dbReference type="ChEBI" id="CHEBI:16526"/>
        <dbReference type="ChEBI" id="CHEBI:57783"/>
        <dbReference type="ChEBI" id="CHEBI:58121"/>
        <dbReference type="ChEBI" id="CHEBI:58349"/>
        <dbReference type="ChEBI" id="CHEBI:58759"/>
        <dbReference type="EC" id="1.1.1.44"/>
    </reaction>
</comment>
<dbReference type="InterPro" id="IPR036063">
    <property type="entry name" value="Smr_dom_sf"/>
</dbReference>
<comment type="caution">
    <text evidence="13">The sequence shown here is derived from an EMBL/GenBank/DDBJ whole genome shotgun (WGS) entry which is preliminary data.</text>
</comment>
<dbReference type="InterPro" id="IPR006184">
    <property type="entry name" value="6PGdom_BS"/>
</dbReference>
<evidence type="ECO:0000256" key="4">
    <source>
        <dbReference type="ARBA" id="ARBA00011738"/>
    </source>
</evidence>
<dbReference type="AlphaFoldDB" id="A0A0G0A7T6"/>
<evidence type="ECO:0000256" key="3">
    <source>
        <dbReference type="ARBA" id="ARBA00008419"/>
    </source>
</evidence>
<dbReference type="NCBIfam" id="TIGR00873">
    <property type="entry name" value="gnd"/>
    <property type="match status" value="1"/>
</dbReference>
<dbReference type="GO" id="GO:0009051">
    <property type="term" value="P:pentose-phosphate shunt, oxidative branch"/>
    <property type="evidence" value="ECO:0007669"/>
    <property type="project" value="UniProtKB-ARBA"/>
</dbReference>
<evidence type="ECO:0000313" key="14">
    <source>
        <dbReference type="Proteomes" id="UP000034112"/>
    </source>
</evidence>
<dbReference type="EC" id="1.1.1.44" evidence="10"/>
<gene>
    <name evidence="13" type="ORF">THAR02_06700</name>
</gene>
<dbReference type="PANTHER" id="PTHR11811">
    <property type="entry name" value="6-PHOSPHOGLUCONATE DEHYDROGENASE"/>
    <property type="match status" value="1"/>
</dbReference>
<dbReference type="Gene3D" id="1.10.1040.10">
    <property type="entry name" value="N-(1-d-carboxylethyl)-l-norvaline Dehydrogenase, domain 2"/>
    <property type="match status" value="1"/>
</dbReference>
<dbReference type="InterPro" id="IPR002625">
    <property type="entry name" value="Smr_dom"/>
</dbReference>
<dbReference type="InterPro" id="IPR008927">
    <property type="entry name" value="6-PGluconate_DH-like_C_sf"/>
</dbReference>
<keyword evidence="7 10" id="KW-0311">Gluconate utilization</keyword>
<keyword evidence="6 10" id="KW-0560">Oxidoreductase</keyword>
<evidence type="ECO:0000256" key="8">
    <source>
        <dbReference type="ARBA" id="ARBA00023126"/>
    </source>
</evidence>
<dbReference type="InterPro" id="IPR006183">
    <property type="entry name" value="Pgluconate_DH"/>
</dbReference>
<dbReference type="Gene3D" id="1.20.5.320">
    <property type="entry name" value="6-Phosphogluconate Dehydrogenase, domain 3"/>
    <property type="match status" value="1"/>
</dbReference>
<evidence type="ECO:0000256" key="6">
    <source>
        <dbReference type="ARBA" id="ARBA00023002"/>
    </source>
</evidence>
<dbReference type="InterPro" id="IPR006113">
    <property type="entry name" value="6PGDH_Gnd/GntZ"/>
</dbReference>
<dbReference type="FunFam" id="3.40.50.720:FF:000007">
    <property type="entry name" value="6-phosphogluconate dehydrogenase, decarboxylating"/>
    <property type="match status" value="1"/>
</dbReference>
<dbReference type="PROSITE" id="PS51140">
    <property type="entry name" value="CUE"/>
    <property type="match status" value="1"/>
</dbReference>
<dbReference type="SUPFAM" id="SSF48179">
    <property type="entry name" value="6-phosphogluconate dehydrogenase C-terminal domain-like"/>
    <property type="match status" value="1"/>
</dbReference>
<organism evidence="13 14">
    <name type="scientific">Trichoderma harzianum</name>
    <name type="common">Hypocrea lixii</name>
    <dbReference type="NCBI Taxonomy" id="5544"/>
    <lineage>
        <taxon>Eukaryota</taxon>
        <taxon>Fungi</taxon>
        <taxon>Dikarya</taxon>
        <taxon>Ascomycota</taxon>
        <taxon>Pezizomycotina</taxon>
        <taxon>Sordariomycetes</taxon>
        <taxon>Hypocreomycetidae</taxon>
        <taxon>Hypocreales</taxon>
        <taxon>Hypocreaceae</taxon>
        <taxon>Trichoderma</taxon>
    </lineage>
</organism>
<comment type="function">
    <text evidence="1">Catalyzes the oxidative decarboxylation of 6-phosphogluconate to ribulose 5-phosphate and CO(2), with concomitant reduction of NADP to NADPH.</text>
</comment>
<dbReference type="InterPro" id="IPR006115">
    <property type="entry name" value="6PGDH_NADP-bd"/>
</dbReference>
<dbReference type="GO" id="GO:0004616">
    <property type="term" value="F:phosphogluconate dehydrogenase (decarboxylating) activity"/>
    <property type="evidence" value="ECO:0007669"/>
    <property type="project" value="UniProtKB-EC"/>
</dbReference>
<evidence type="ECO:0000256" key="5">
    <source>
        <dbReference type="ARBA" id="ARBA00022857"/>
    </source>
</evidence>
<evidence type="ECO:0000256" key="10">
    <source>
        <dbReference type="RuleBase" id="RU000485"/>
    </source>
</evidence>
<dbReference type="NCBIfam" id="NF006765">
    <property type="entry name" value="PRK09287.1"/>
    <property type="match status" value="1"/>
</dbReference>
<dbReference type="Pfam" id="PF02845">
    <property type="entry name" value="CUE"/>
    <property type="match status" value="1"/>
</dbReference>
<dbReference type="Gene3D" id="1.10.8.10">
    <property type="entry name" value="DNA helicase RuvA subunit, C-terminal domain"/>
    <property type="match status" value="1"/>
</dbReference>
<dbReference type="InterPro" id="IPR003892">
    <property type="entry name" value="CUE"/>
</dbReference>
<comment type="similarity">
    <text evidence="3 10">Belongs to the 6-phosphogluconate dehydrogenase family.</text>
</comment>
<sequence>MADNGFTICAYNRTVSKVDAFLNNEAKGKSIVGAHNDKEFIDSLKSPRRIMLLVQAGKAVDEWIERLLPYLDAGDIIIDGGNSHFPDSNRRTKELSAKNIRFVGSGVSGGEEGARFGPSLMPGGNEEAWPHIKDIFQAIAAKSDGEACCEWVGDEGAGHYVKMVHNGIEYGDMQLICEAYDIMKRGLGLSSKEIGDVFAKWNKGVLDSFLIEITRDILYFNDDDGTALVDKILDKAGQKGTGKWTAINALDLGMPVTLIAEAVLARCLSGIKDERSEASTKLRYVSRGSGKFEGNKEQFLEDLEQALYASKIISYAQGFMLMQEAAREFNWKLNKPSIALMWRGGCIIRSVFLKDITSAYRNEPDLKNLLFDKFFNEAIHKAQPGWRAVVAQAAELGIPTPAFGTALSWFDGYRTKDLPANLLQAQRDYFGAHTFHIKPEHASDKYPQGKDIHVNWTGRGGNTEMIIDSFHSLLDDSLIVAIASDYDLSTSTGYDEACSTLRSLAQNVVFEEASSFDPSGAYRFTEHGDQSPIDDAAPASKLNQADVLSDDESIDTLSSDSQLSKSEVLEKDILQLQSLFPRIDGVDIRQVLTNANGVVAAALDSLLNLQYIQSTSDQAPPSNGLLEVHVSGAKSVGKAGDAGYNTSVSNSSRLNTPAAVTYIAKRLHMSTEEVSIMYAESGHSKIGTVIGILDQHLLQENSELLTSTEKKAAGDLKQKYRSVPEIYLEVIVQITGQTSTSSTELASLLNTFFSKRSMNQKLELSYRLTPLPHEDIEGLAGAAVDAMAERKGARHKSPPVIRAGADLTRTLQTSNALYKQKQDAMASAGTLYRRGASNPLYRQAAGYYAQQARELGQRAQEATSAAADIHVDQQSTNTTVDLHGVSVLDGVRIARQRAVNWWQRRRESRYESREGQSSDRNLTIITGLGHHSAGGVSPLRQAVGAALTRDGWKYRVETGKFVLTGR</sequence>
<comment type="pathway">
    <text evidence="2 10">Carbohydrate degradation; pentose phosphate pathway; D-ribulose 5-phosphate from D-glucose 6-phosphate (oxidative stage): step 3/3.</text>
</comment>
<dbReference type="EMBL" id="JOKZ01000208">
    <property type="protein sequence ID" value="KKP01174.1"/>
    <property type="molecule type" value="Genomic_DNA"/>
</dbReference>
<dbReference type="FunFam" id="1.20.5.320:FF:000002">
    <property type="entry name" value="6-phosphogluconate dehydrogenase, decarboxylating"/>
    <property type="match status" value="1"/>
</dbReference>
<name>A0A0G0A7T6_TRIHA</name>
<dbReference type="GO" id="GO:0019521">
    <property type="term" value="P:D-gluconate metabolic process"/>
    <property type="evidence" value="ECO:0007669"/>
    <property type="project" value="UniProtKB-KW"/>
</dbReference>
<dbReference type="PROSITE" id="PS50828">
    <property type="entry name" value="SMR"/>
    <property type="match status" value="1"/>
</dbReference>
<dbReference type="Proteomes" id="UP000034112">
    <property type="component" value="Unassembled WGS sequence"/>
</dbReference>
<dbReference type="SUPFAM" id="SSF51735">
    <property type="entry name" value="NAD(P)-binding Rossmann-fold domains"/>
    <property type="match status" value="1"/>
</dbReference>
<accession>A0A0G0A7T6</accession>
<dbReference type="UniPathway" id="UPA00115">
    <property type="reaction ID" value="UER00410"/>
</dbReference>
<dbReference type="PROSITE" id="PS00461">
    <property type="entry name" value="6PGD"/>
    <property type="match status" value="1"/>
</dbReference>
<proteinExistence type="inferred from homology"/>
<evidence type="ECO:0000256" key="1">
    <source>
        <dbReference type="ARBA" id="ARBA00002526"/>
    </source>
</evidence>
<evidence type="ECO:0000256" key="7">
    <source>
        <dbReference type="ARBA" id="ARBA00023064"/>
    </source>
</evidence>
<dbReference type="OrthoDB" id="434986at2759"/>
<dbReference type="InterPro" id="IPR036291">
    <property type="entry name" value="NAD(P)-bd_dom_sf"/>
</dbReference>
<dbReference type="SMART" id="SM01350">
    <property type="entry name" value="6PGD"/>
    <property type="match status" value="1"/>
</dbReference>
<comment type="subunit">
    <text evidence="4">Homodimer.</text>
</comment>
<dbReference type="InterPro" id="IPR006114">
    <property type="entry name" value="6PGDH_C"/>
</dbReference>
<dbReference type="PRINTS" id="PR00076">
    <property type="entry name" value="6PGDHDRGNASE"/>
</dbReference>
<dbReference type="Pfam" id="PF03446">
    <property type="entry name" value="NAD_binding_2"/>
    <property type="match status" value="1"/>
</dbReference>
<feature type="domain" description="CUE" evidence="12">
    <location>
        <begin position="568"/>
        <end position="611"/>
    </location>
</feature>
<evidence type="ECO:0000259" key="12">
    <source>
        <dbReference type="PROSITE" id="PS51140"/>
    </source>
</evidence>
<evidence type="ECO:0000259" key="11">
    <source>
        <dbReference type="PROSITE" id="PS50828"/>
    </source>
</evidence>
<evidence type="ECO:0000313" key="13">
    <source>
        <dbReference type="EMBL" id="KKP01174.1"/>
    </source>
</evidence>
<dbReference type="SMART" id="SM00463">
    <property type="entry name" value="SMR"/>
    <property type="match status" value="1"/>
</dbReference>
<dbReference type="InterPro" id="IPR013328">
    <property type="entry name" value="6PGD_dom2"/>
</dbReference>
<dbReference type="GO" id="GO:0043130">
    <property type="term" value="F:ubiquitin binding"/>
    <property type="evidence" value="ECO:0007669"/>
    <property type="project" value="InterPro"/>
</dbReference>
<dbReference type="Pfam" id="PF00393">
    <property type="entry name" value="6PGD"/>
    <property type="match status" value="1"/>
</dbReference>
<dbReference type="GO" id="GO:0050661">
    <property type="term" value="F:NADP binding"/>
    <property type="evidence" value="ECO:0007669"/>
    <property type="project" value="InterPro"/>
</dbReference>
<keyword evidence="5 10" id="KW-0521">NADP</keyword>